<proteinExistence type="predicted"/>
<organism evidence="1 2">
    <name type="scientific">Micromonospora kangleipakensis</name>
    <dbReference type="NCBI Taxonomy" id="1077942"/>
    <lineage>
        <taxon>Bacteria</taxon>
        <taxon>Bacillati</taxon>
        <taxon>Actinomycetota</taxon>
        <taxon>Actinomycetes</taxon>
        <taxon>Micromonosporales</taxon>
        <taxon>Micromonosporaceae</taxon>
        <taxon>Micromonospora</taxon>
    </lineage>
</organism>
<dbReference type="AlphaFoldDB" id="A0A4Q8B4T8"/>
<gene>
    <name evidence="1" type="ORF">EV384_0955</name>
</gene>
<evidence type="ECO:0000313" key="2">
    <source>
        <dbReference type="Proteomes" id="UP000294114"/>
    </source>
</evidence>
<accession>A0A4Q8B4T8</accession>
<comment type="caution">
    <text evidence="1">The sequence shown here is derived from an EMBL/GenBank/DDBJ whole genome shotgun (WGS) entry which is preliminary data.</text>
</comment>
<sequence>MRGNSEGMLGIGKKDRELDAAVKELAKADTLAFGGVGIASTLLPETEAFRHVERALDEHPAEARKKVDWLLSHGSPAGRAYAATLLDRVDPEAGRAAWTRLRDDEREFTTFSGCVMGRATLREYATERLAGN</sequence>
<keyword evidence="2" id="KW-1185">Reference proteome</keyword>
<evidence type="ECO:0000313" key="1">
    <source>
        <dbReference type="EMBL" id="RZU72584.1"/>
    </source>
</evidence>
<evidence type="ECO:0008006" key="3">
    <source>
        <dbReference type="Google" id="ProtNLM"/>
    </source>
</evidence>
<dbReference type="Proteomes" id="UP000294114">
    <property type="component" value="Unassembled WGS sequence"/>
</dbReference>
<dbReference type="EMBL" id="SHLD01000001">
    <property type="protein sequence ID" value="RZU72584.1"/>
    <property type="molecule type" value="Genomic_DNA"/>
</dbReference>
<name>A0A4Q8B4T8_9ACTN</name>
<reference evidence="1 2" key="1">
    <citation type="submission" date="2019-02" db="EMBL/GenBank/DDBJ databases">
        <title>Sequencing the genomes of 1000 actinobacteria strains.</title>
        <authorList>
            <person name="Klenk H.-P."/>
        </authorList>
    </citation>
    <scope>NUCLEOTIDE SEQUENCE [LARGE SCALE GENOMIC DNA]</scope>
    <source>
        <strain evidence="1 2">DSM 45612</strain>
    </source>
</reference>
<protein>
    <recommendedName>
        <fullName evidence="3">HEAT repeat protein</fullName>
    </recommendedName>
</protein>